<evidence type="ECO:0000313" key="7">
    <source>
        <dbReference type="EMBL" id="QTD53845.1"/>
    </source>
</evidence>
<protein>
    <recommendedName>
        <fullName evidence="3">UDP-N-acetylglucosamine 2-epimerase (non-hydrolyzing)</fullName>
        <ecNumber evidence="3">5.1.3.14</ecNumber>
    </recommendedName>
</protein>
<dbReference type="EC" id="5.1.3.14" evidence="3"/>
<proteinExistence type="inferred from homology"/>
<dbReference type="GO" id="GO:0008761">
    <property type="term" value="F:UDP-N-acetylglucosamine 2-epimerase activity"/>
    <property type="evidence" value="ECO:0007669"/>
    <property type="project" value="UniProtKB-EC"/>
</dbReference>
<dbReference type="CDD" id="cd03786">
    <property type="entry name" value="GTB_UDP-GlcNAc_2-Epimerase"/>
    <property type="match status" value="1"/>
</dbReference>
<organism evidence="7 8">
    <name type="scientific">Sulfidibacter corallicola</name>
    <dbReference type="NCBI Taxonomy" id="2818388"/>
    <lineage>
        <taxon>Bacteria</taxon>
        <taxon>Pseudomonadati</taxon>
        <taxon>Acidobacteriota</taxon>
        <taxon>Holophagae</taxon>
        <taxon>Acanthopleuribacterales</taxon>
        <taxon>Acanthopleuribacteraceae</taxon>
        <taxon>Sulfidibacter</taxon>
    </lineage>
</organism>
<feature type="domain" description="UDP-N-acetylglucosamine 2-epimerase" evidence="6">
    <location>
        <begin position="45"/>
        <end position="393"/>
    </location>
</feature>
<keyword evidence="1 4" id="KW-0413">Isomerase</keyword>
<evidence type="ECO:0000256" key="1">
    <source>
        <dbReference type="ARBA" id="ARBA00023235"/>
    </source>
</evidence>
<evidence type="ECO:0000256" key="4">
    <source>
        <dbReference type="RuleBase" id="RU003513"/>
    </source>
</evidence>
<dbReference type="NCBIfam" id="TIGR00236">
    <property type="entry name" value="wecB"/>
    <property type="match status" value="1"/>
</dbReference>
<evidence type="ECO:0000259" key="6">
    <source>
        <dbReference type="Pfam" id="PF02350"/>
    </source>
</evidence>
<dbReference type="Pfam" id="PF02350">
    <property type="entry name" value="Epimerase_2"/>
    <property type="match status" value="1"/>
</dbReference>
<gene>
    <name evidence="7" type="primary">wecB</name>
    <name evidence="7" type="ORF">J3U87_15460</name>
</gene>
<evidence type="ECO:0000256" key="2">
    <source>
        <dbReference type="ARBA" id="ARBA00038209"/>
    </source>
</evidence>
<feature type="region of interest" description="Disordered" evidence="5">
    <location>
        <begin position="1"/>
        <end position="23"/>
    </location>
</feature>
<dbReference type="EMBL" id="CP071793">
    <property type="protein sequence ID" value="QTD53845.1"/>
    <property type="molecule type" value="Genomic_DNA"/>
</dbReference>
<evidence type="ECO:0000256" key="5">
    <source>
        <dbReference type="SAM" id="MobiDB-lite"/>
    </source>
</evidence>
<dbReference type="SUPFAM" id="SSF53756">
    <property type="entry name" value="UDP-Glycosyltransferase/glycogen phosphorylase"/>
    <property type="match status" value="1"/>
</dbReference>
<evidence type="ECO:0000313" key="8">
    <source>
        <dbReference type="Proteomes" id="UP000663929"/>
    </source>
</evidence>
<dbReference type="PANTHER" id="PTHR43174:SF2">
    <property type="entry name" value="UDP-N-ACETYLGLUCOSAMINE 2-EPIMERASE"/>
    <property type="match status" value="1"/>
</dbReference>
<dbReference type="FunFam" id="3.40.50.2000:FF:000043">
    <property type="entry name" value="UDP-N-acetylglucosamine 2-epimerase"/>
    <property type="match status" value="1"/>
</dbReference>
<dbReference type="Proteomes" id="UP000663929">
    <property type="component" value="Chromosome"/>
</dbReference>
<dbReference type="Gene3D" id="3.40.50.2000">
    <property type="entry name" value="Glycogen Phosphorylase B"/>
    <property type="match status" value="2"/>
</dbReference>
<dbReference type="PANTHER" id="PTHR43174">
    <property type="entry name" value="UDP-N-ACETYLGLUCOSAMINE 2-EPIMERASE"/>
    <property type="match status" value="1"/>
</dbReference>
<evidence type="ECO:0000256" key="3">
    <source>
        <dbReference type="ARBA" id="ARBA00038858"/>
    </source>
</evidence>
<dbReference type="InterPro" id="IPR003331">
    <property type="entry name" value="UDP_GlcNAc_Epimerase_2_dom"/>
</dbReference>
<keyword evidence="8" id="KW-1185">Reference proteome</keyword>
<dbReference type="AlphaFoldDB" id="A0A8A4U520"/>
<dbReference type="KEGG" id="scor:J3U87_15460"/>
<name>A0A8A4U520_SULCO</name>
<accession>A0A8A4U520</accession>
<reference evidence="7" key="1">
    <citation type="submission" date="2021-03" db="EMBL/GenBank/DDBJ databases">
        <title>Acanthopleuribacteraceae sp. M133.</title>
        <authorList>
            <person name="Wang G."/>
        </authorList>
    </citation>
    <scope>NUCLEOTIDE SEQUENCE</scope>
    <source>
        <strain evidence="7">M133</strain>
    </source>
</reference>
<sequence length="400" mass="44391">MTNSPEKPTPPTESRPNAAETPRRKVLLVFGTRPEAIKMAPVHAALRADTRLDVRVCVTAQHREMLDQVLEVFGIVPDYDLNIMKPKQTLVSVTGDVLNGVSGVFATFRPDYVFVHGDTTTTMATSLAAFYHKIKVAHVEAGLRTGNIYAPWPEEMNRKVTGCLTHLHFAPTDGARANLLAEGVTPERIRVTGNTVIDALLMIVARLREDRDQVAALDEQFSYLDRERKLILVTGHRRENFGSGFESVCRALARLAQREDVQILYPVHLNPNVREPVFRILGAATTGNLFLIEPVGYVPFVYLLQRAHLILTDSGGIQEEAPSLGKPVLVMRDTTERPEAVEAGTVRLVGTDEERIVTECHRLLDDAAAYRDMAFAHNPYGDGKASQRICEGLLHDEQVT</sequence>
<dbReference type="InterPro" id="IPR029767">
    <property type="entry name" value="WecB-like"/>
</dbReference>
<comment type="similarity">
    <text evidence="2 4">Belongs to the UDP-N-acetylglucosamine 2-epimerase family.</text>
</comment>